<keyword evidence="1" id="KW-0812">Transmembrane</keyword>
<accession>A0A2S0I9S6</accession>
<reference evidence="2 3" key="1">
    <citation type="submission" date="2017-09" db="EMBL/GenBank/DDBJ databases">
        <title>Genomic, metabolic, and phenotypic characteristics of bacterial isolates from the natural microbiome of the model nematode Caenorhabditis elegans.</title>
        <authorList>
            <person name="Zimmermann J."/>
            <person name="Obeng N."/>
            <person name="Yang W."/>
            <person name="Obeng O."/>
            <person name="Kissoyan K."/>
            <person name="Pees B."/>
            <person name="Dirksen P."/>
            <person name="Hoppner M."/>
            <person name="Franke A."/>
            <person name="Rosenstiel P."/>
            <person name="Leippe M."/>
            <person name="Dierking K."/>
            <person name="Kaleta C."/>
            <person name="Schulenburg H."/>
        </authorList>
    </citation>
    <scope>NUCLEOTIDE SEQUENCE [LARGE SCALE GENOMIC DNA]</scope>
    <source>
        <strain evidence="2 3">MYb73</strain>
    </source>
</reference>
<organism evidence="2 3">
    <name type="scientific">Achromobacter spanius</name>
    <dbReference type="NCBI Taxonomy" id="217203"/>
    <lineage>
        <taxon>Bacteria</taxon>
        <taxon>Pseudomonadati</taxon>
        <taxon>Pseudomonadota</taxon>
        <taxon>Betaproteobacteria</taxon>
        <taxon>Burkholderiales</taxon>
        <taxon>Alcaligenaceae</taxon>
        <taxon>Achromobacter</taxon>
    </lineage>
</organism>
<feature type="transmembrane region" description="Helical" evidence="1">
    <location>
        <begin position="57"/>
        <end position="76"/>
    </location>
</feature>
<keyword evidence="3" id="KW-1185">Reference proteome</keyword>
<evidence type="ECO:0000313" key="3">
    <source>
        <dbReference type="Proteomes" id="UP000239477"/>
    </source>
</evidence>
<evidence type="ECO:0000313" key="2">
    <source>
        <dbReference type="EMBL" id="AVJ28557.1"/>
    </source>
</evidence>
<evidence type="ECO:0000256" key="1">
    <source>
        <dbReference type="SAM" id="Phobius"/>
    </source>
</evidence>
<gene>
    <name evidence="2" type="ORF">CLM73_16370</name>
</gene>
<feature type="transmembrane region" description="Helical" evidence="1">
    <location>
        <begin position="124"/>
        <end position="151"/>
    </location>
</feature>
<dbReference type="EMBL" id="CP023270">
    <property type="protein sequence ID" value="AVJ28557.1"/>
    <property type="molecule type" value="Genomic_DNA"/>
</dbReference>
<name>A0A2S0I9S6_9BURK</name>
<dbReference type="Proteomes" id="UP000239477">
    <property type="component" value="Chromosome"/>
</dbReference>
<feature type="transmembrane region" description="Helical" evidence="1">
    <location>
        <begin position="83"/>
        <end position="104"/>
    </location>
</feature>
<protein>
    <submittedName>
        <fullName evidence="2">Uncharacterized protein</fullName>
    </submittedName>
</protein>
<dbReference type="AlphaFoldDB" id="A0A2S0I9S6"/>
<keyword evidence="1" id="KW-0472">Membrane</keyword>
<dbReference type="OrthoDB" id="8666812at2"/>
<proteinExistence type="predicted"/>
<feature type="transmembrane region" description="Helical" evidence="1">
    <location>
        <begin position="12"/>
        <end position="37"/>
    </location>
</feature>
<sequence length="160" mass="16397">MPPTAIKWLVSIVFGLLIGSASFGITNPLLLAVFGLFPDGGAASEPLDPGSLDRVTLISVILYGVVAVIAAVALARIANLRRLFGWGCATLGVMLLLTAAIAMLQIDPAMHTGGGAGARDANTALFFTLLIFGLPYIGGGLVLTIGGAVLIRKNRDKPAA</sequence>
<keyword evidence="1" id="KW-1133">Transmembrane helix</keyword>
<dbReference type="RefSeq" id="WP_105239341.1">
    <property type="nucleotide sequence ID" value="NZ_CP023270.1"/>
</dbReference>